<dbReference type="PATRIC" id="fig|1240678.4.peg.7560"/>
<dbReference type="RefSeq" id="WP_030062779.1">
    <property type="nucleotide sequence ID" value="NZ_JRKI01000061.1"/>
</dbReference>
<dbReference type="Proteomes" id="UP000032458">
    <property type="component" value="Unassembled WGS sequence"/>
</dbReference>
<evidence type="ECO:0000313" key="1">
    <source>
        <dbReference type="EMBL" id="KIZ14399.1"/>
    </source>
</evidence>
<protein>
    <recommendedName>
        <fullName evidence="3">Type II toxin-antitoxin system RelE/ParE family toxin</fullName>
    </recommendedName>
</protein>
<name>A0A0D7CDT3_9ACTN</name>
<dbReference type="AlphaFoldDB" id="A0A0D7CDT3"/>
<comment type="caution">
    <text evidence="1">The sequence shown here is derived from an EMBL/GenBank/DDBJ whole genome shotgun (WGS) entry which is preliminary data.</text>
</comment>
<evidence type="ECO:0008006" key="3">
    <source>
        <dbReference type="Google" id="ProtNLM"/>
    </source>
</evidence>
<proteinExistence type="predicted"/>
<gene>
    <name evidence="1" type="ORF">SNA_35500</name>
</gene>
<keyword evidence="2" id="KW-1185">Reference proteome</keyword>
<dbReference type="EMBL" id="JRKI01000061">
    <property type="protein sequence ID" value="KIZ14399.1"/>
    <property type="molecule type" value="Genomic_DNA"/>
</dbReference>
<accession>A0A0D7CDT3</accession>
<sequence>MSTDWRWEYDPDHAHVAGGIPAHVVTEVERLAGQLIELAGMGVDVSDFGNGPRPGGLRRMDAADGWFSFLVAPRDSLIVIVRIVPPFQDL</sequence>
<organism evidence="1 2">
    <name type="scientific">Streptomyces natalensis ATCC 27448</name>
    <dbReference type="NCBI Taxonomy" id="1240678"/>
    <lineage>
        <taxon>Bacteria</taxon>
        <taxon>Bacillati</taxon>
        <taxon>Actinomycetota</taxon>
        <taxon>Actinomycetes</taxon>
        <taxon>Kitasatosporales</taxon>
        <taxon>Streptomycetaceae</taxon>
        <taxon>Streptomyces</taxon>
    </lineage>
</organism>
<reference evidence="1 2" key="1">
    <citation type="submission" date="2014-09" db="EMBL/GenBank/DDBJ databases">
        <title>Draft genome sequence of Streptomyces natalensis ATCC 27448, producer of the antifungal pimaricin.</title>
        <authorList>
            <person name="Mendes M.V."/>
            <person name="Beites T."/>
            <person name="Pires S."/>
            <person name="Santos C.L."/>
            <person name="Moradas-Ferreira P."/>
        </authorList>
    </citation>
    <scope>NUCLEOTIDE SEQUENCE [LARGE SCALE GENOMIC DNA]</scope>
    <source>
        <strain evidence="1 2">ATCC 27448</strain>
    </source>
</reference>
<evidence type="ECO:0000313" key="2">
    <source>
        <dbReference type="Proteomes" id="UP000032458"/>
    </source>
</evidence>